<dbReference type="InterPro" id="IPR000653">
    <property type="entry name" value="DegT/StrS_aminotransferase"/>
</dbReference>
<evidence type="ECO:0000313" key="4">
    <source>
        <dbReference type="Proteomes" id="UP000683557"/>
    </source>
</evidence>
<accession>A0ABX8JDN9</accession>
<dbReference type="RefSeq" id="WP_216800401.1">
    <property type="nucleotide sequence ID" value="NZ_CP076723.1"/>
</dbReference>
<organism evidence="3 4">
    <name type="scientific">Geomonas oryzisoli</name>
    <dbReference type="NCBI Taxonomy" id="2847992"/>
    <lineage>
        <taxon>Bacteria</taxon>
        <taxon>Pseudomonadati</taxon>
        <taxon>Thermodesulfobacteriota</taxon>
        <taxon>Desulfuromonadia</taxon>
        <taxon>Geobacterales</taxon>
        <taxon>Geobacteraceae</taxon>
        <taxon>Geomonas</taxon>
    </lineage>
</organism>
<reference evidence="3 4" key="1">
    <citation type="submission" date="2021-06" db="EMBL/GenBank/DDBJ databases">
        <title>Gemonas diversity in paddy soil.</title>
        <authorList>
            <person name="Liu G."/>
        </authorList>
    </citation>
    <scope>NUCLEOTIDE SEQUENCE [LARGE SCALE GENOMIC DNA]</scope>
    <source>
        <strain evidence="3 4">RG10</strain>
    </source>
</reference>
<keyword evidence="3" id="KW-0808">Transferase</keyword>
<dbReference type="CDD" id="cd00616">
    <property type="entry name" value="AHBA_syn"/>
    <property type="match status" value="1"/>
</dbReference>
<sequence length="363" mass="39046">MIICANPKAQYLSHREEIDAAIHTVLDKGRYVLGDEVRLFEDEFAAFCGASHGIGVGSGTEAIHLALAACGIAPGDEVITVSHTAVATVAAVELAGATPVLVDIEPDHYTIDPNRVEAAVTPKTRAIVAVHIYGQPADMPAILAIARRHGLKVIEDCAQAHGAEFAGQRVGSMGDMACFSFYPTKNLGAIGDGGMVVTSDPALAEKAKLLREYGWAARYVSYIKGWNSRLDELQAALLRVKLRHLAADNDKRRRLAALYGELLAGTPGITLPVERPQGRHVYHLFVIRSDRRDLLKGHLDAAGIGCLVHYPVPVHRQPAYEGTGFGSLEHTERAAAEILSLPMYPELPEADVQAVATAIREFA</sequence>
<dbReference type="PANTHER" id="PTHR30244">
    <property type="entry name" value="TRANSAMINASE"/>
    <property type="match status" value="1"/>
</dbReference>
<evidence type="ECO:0000313" key="3">
    <source>
        <dbReference type="EMBL" id="QWV93645.1"/>
    </source>
</evidence>
<evidence type="ECO:0000256" key="1">
    <source>
        <dbReference type="ARBA" id="ARBA00022898"/>
    </source>
</evidence>
<dbReference type="EMBL" id="CP076723">
    <property type="protein sequence ID" value="QWV93645.1"/>
    <property type="molecule type" value="Genomic_DNA"/>
</dbReference>
<gene>
    <name evidence="3" type="ORF">KP004_00180</name>
</gene>
<keyword evidence="4" id="KW-1185">Reference proteome</keyword>
<keyword evidence="1 2" id="KW-0663">Pyridoxal phosphate</keyword>
<comment type="similarity">
    <text evidence="2">Belongs to the DegT/DnrJ/EryC1 family.</text>
</comment>
<name>A0ABX8JDN9_9BACT</name>
<dbReference type="PIRSF" id="PIRSF000390">
    <property type="entry name" value="PLP_StrS"/>
    <property type="match status" value="1"/>
</dbReference>
<dbReference type="Pfam" id="PF01041">
    <property type="entry name" value="DegT_DnrJ_EryC1"/>
    <property type="match status" value="1"/>
</dbReference>
<dbReference type="GO" id="GO:0008483">
    <property type="term" value="F:transaminase activity"/>
    <property type="evidence" value="ECO:0007669"/>
    <property type="project" value="UniProtKB-KW"/>
</dbReference>
<keyword evidence="3" id="KW-0032">Aminotransferase</keyword>
<proteinExistence type="inferred from homology"/>
<protein>
    <submittedName>
        <fullName evidence="3">DegT/DnrJ/EryC1/StrS family aminotransferase</fullName>
    </submittedName>
</protein>
<evidence type="ECO:0000256" key="2">
    <source>
        <dbReference type="RuleBase" id="RU004508"/>
    </source>
</evidence>
<dbReference type="Proteomes" id="UP000683557">
    <property type="component" value="Chromosome"/>
</dbReference>
<dbReference type="PANTHER" id="PTHR30244:SF36">
    <property type="entry name" value="3-OXO-GLUCOSE-6-PHOSPHATE:GLUTAMATE AMINOTRANSFERASE"/>
    <property type="match status" value="1"/>
</dbReference>